<keyword evidence="4 7" id="KW-0238">DNA-binding</keyword>
<name>A0A326UDX8_THEHA</name>
<dbReference type="GO" id="GO:0032993">
    <property type="term" value="C:protein-DNA complex"/>
    <property type="evidence" value="ECO:0007669"/>
    <property type="project" value="TreeGrafter"/>
</dbReference>
<dbReference type="InterPro" id="IPR001789">
    <property type="entry name" value="Sig_transdc_resp-reg_receiver"/>
</dbReference>
<gene>
    <name evidence="10" type="ORF">EI42_00806</name>
</gene>
<dbReference type="GO" id="GO:0000156">
    <property type="term" value="F:phosphorelay response regulator activity"/>
    <property type="evidence" value="ECO:0007669"/>
    <property type="project" value="TreeGrafter"/>
</dbReference>
<evidence type="ECO:0000256" key="3">
    <source>
        <dbReference type="ARBA" id="ARBA00023015"/>
    </source>
</evidence>
<dbReference type="Pfam" id="PF00072">
    <property type="entry name" value="Response_reg"/>
    <property type="match status" value="1"/>
</dbReference>
<evidence type="ECO:0000259" key="9">
    <source>
        <dbReference type="PROSITE" id="PS51755"/>
    </source>
</evidence>
<dbReference type="PANTHER" id="PTHR48111:SF2">
    <property type="entry name" value="RESPONSE REGULATOR SAER"/>
    <property type="match status" value="1"/>
</dbReference>
<feature type="domain" description="OmpR/PhoB-type" evidence="9">
    <location>
        <begin position="135"/>
        <end position="235"/>
    </location>
</feature>
<dbReference type="Pfam" id="PF00486">
    <property type="entry name" value="Trans_reg_C"/>
    <property type="match status" value="1"/>
</dbReference>
<dbReference type="EMBL" id="QKUF01000001">
    <property type="protein sequence ID" value="PZW36627.1"/>
    <property type="molecule type" value="Genomic_DNA"/>
</dbReference>
<evidence type="ECO:0000313" key="10">
    <source>
        <dbReference type="EMBL" id="PZW36627.1"/>
    </source>
</evidence>
<dbReference type="CDD" id="cd00383">
    <property type="entry name" value="trans_reg_C"/>
    <property type="match status" value="1"/>
</dbReference>
<dbReference type="Gene3D" id="1.10.10.10">
    <property type="entry name" value="Winged helix-like DNA-binding domain superfamily/Winged helix DNA-binding domain"/>
    <property type="match status" value="1"/>
</dbReference>
<sequence length="245" mass="28215">MLDDATLQGKILLVDDDDEITQFVQDALEDEGFTVLIAHDGARAIELARVEIIDLVLLDIMLPHLDGFSVCQVLRDELDIPILFVSARQGESDRIQGLSVGGDDYIMKPFSIRELVARVRAHLRRENRLRKQKRQMVRLVCGALSIHLDTYEVRYREQLLALSRKEFEIVRLLALHPRQVFSRETIYERVWGDDANSYSETVTEHIKRVRRKLALADPHTEYIKTVWGVGYKWDQAIAKASDASF</sequence>
<dbReference type="InterPro" id="IPR039420">
    <property type="entry name" value="WalR-like"/>
</dbReference>
<keyword evidence="11" id="KW-1185">Reference proteome</keyword>
<dbReference type="AlphaFoldDB" id="A0A326UDX8"/>
<dbReference type="SMART" id="SM00862">
    <property type="entry name" value="Trans_reg_C"/>
    <property type="match status" value="1"/>
</dbReference>
<accession>A0A326UDX8</accession>
<dbReference type="Proteomes" id="UP000248806">
    <property type="component" value="Unassembled WGS sequence"/>
</dbReference>
<dbReference type="FunFam" id="1.10.10.10:FF:000018">
    <property type="entry name" value="DNA-binding response regulator ResD"/>
    <property type="match status" value="1"/>
</dbReference>
<dbReference type="GO" id="GO:0005829">
    <property type="term" value="C:cytosol"/>
    <property type="evidence" value="ECO:0007669"/>
    <property type="project" value="TreeGrafter"/>
</dbReference>
<dbReference type="InterPro" id="IPR036388">
    <property type="entry name" value="WH-like_DNA-bd_sf"/>
</dbReference>
<keyword evidence="1 6" id="KW-0597">Phosphoprotein</keyword>
<organism evidence="10 11">
    <name type="scientific">Thermosporothrix hazakensis</name>
    <dbReference type="NCBI Taxonomy" id="644383"/>
    <lineage>
        <taxon>Bacteria</taxon>
        <taxon>Bacillati</taxon>
        <taxon>Chloroflexota</taxon>
        <taxon>Ktedonobacteria</taxon>
        <taxon>Ktedonobacterales</taxon>
        <taxon>Thermosporotrichaceae</taxon>
        <taxon>Thermosporothrix</taxon>
    </lineage>
</organism>
<dbReference type="InterPro" id="IPR001867">
    <property type="entry name" value="OmpR/PhoB-type_DNA-bd"/>
</dbReference>
<dbReference type="PANTHER" id="PTHR48111">
    <property type="entry name" value="REGULATOR OF RPOS"/>
    <property type="match status" value="1"/>
</dbReference>
<evidence type="ECO:0000256" key="4">
    <source>
        <dbReference type="ARBA" id="ARBA00023125"/>
    </source>
</evidence>
<feature type="domain" description="Response regulatory" evidence="8">
    <location>
        <begin position="10"/>
        <end position="123"/>
    </location>
</feature>
<feature type="modified residue" description="4-aspartylphosphate" evidence="6">
    <location>
        <position position="59"/>
    </location>
</feature>
<dbReference type="PROSITE" id="PS50110">
    <property type="entry name" value="RESPONSE_REGULATORY"/>
    <property type="match status" value="1"/>
</dbReference>
<reference evidence="10 11" key="1">
    <citation type="submission" date="2018-06" db="EMBL/GenBank/DDBJ databases">
        <title>Genomic Encyclopedia of Archaeal and Bacterial Type Strains, Phase II (KMG-II): from individual species to whole genera.</title>
        <authorList>
            <person name="Goeker M."/>
        </authorList>
    </citation>
    <scope>NUCLEOTIDE SEQUENCE [LARGE SCALE GENOMIC DNA]</scope>
    <source>
        <strain evidence="10 11">ATCC BAA-1881</strain>
    </source>
</reference>
<protein>
    <submittedName>
        <fullName evidence="10">DNA-binding response OmpR family regulator</fullName>
    </submittedName>
</protein>
<dbReference type="FunFam" id="3.40.50.2300:FF:000001">
    <property type="entry name" value="DNA-binding response regulator PhoB"/>
    <property type="match status" value="1"/>
</dbReference>
<evidence type="ECO:0000259" key="8">
    <source>
        <dbReference type="PROSITE" id="PS50110"/>
    </source>
</evidence>
<dbReference type="GO" id="GO:0000976">
    <property type="term" value="F:transcription cis-regulatory region binding"/>
    <property type="evidence" value="ECO:0007669"/>
    <property type="project" value="TreeGrafter"/>
</dbReference>
<evidence type="ECO:0000256" key="1">
    <source>
        <dbReference type="ARBA" id="ARBA00022553"/>
    </source>
</evidence>
<comment type="caution">
    <text evidence="10">The sequence shown here is derived from an EMBL/GenBank/DDBJ whole genome shotgun (WGS) entry which is preliminary data.</text>
</comment>
<keyword evidence="3" id="KW-0805">Transcription regulation</keyword>
<feature type="DNA-binding region" description="OmpR/PhoB-type" evidence="7">
    <location>
        <begin position="135"/>
        <end position="235"/>
    </location>
</feature>
<dbReference type="Gene3D" id="3.40.50.2300">
    <property type="match status" value="1"/>
</dbReference>
<evidence type="ECO:0000313" key="11">
    <source>
        <dbReference type="Proteomes" id="UP000248806"/>
    </source>
</evidence>
<keyword evidence="5" id="KW-0804">Transcription</keyword>
<dbReference type="Gene3D" id="6.10.250.690">
    <property type="match status" value="1"/>
</dbReference>
<dbReference type="CDD" id="cd17574">
    <property type="entry name" value="REC_OmpR"/>
    <property type="match status" value="1"/>
</dbReference>
<evidence type="ECO:0000256" key="2">
    <source>
        <dbReference type="ARBA" id="ARBA00023012"/>
    </source>
</evidence>
<evidence type="ECO:0000256" key="7">
    <source>
        <dbReference type="PROSITE-ProRule" id="PRU01091"/>
    </source>
</evidence>
<evidence type="ECO:0000256" key="6">
    <source>
        <dbReference type="PROSITE-ProRule" id="PRU00169"/>
    </source>
</evidence>
<evidence type="ECO:0000256" key="5">
    <source>
        <dbReference type="ARBA" id="ARBA00023163"/>
    </source>
</evidence>
<dbReference type="SUPFAM" id="SSF52172">
    <property type="entry name" value="CheY-like"/>
    <property type="match status" value="1"/>
</dbReference>
<dbReference type="SMART" id="SM00448">
    <property type="entry name" value="REC"/>
    <property type="match status" value="1"/>
</dbReference>
<proteinExistence type="predicted"/>
<dbReference type="InterPro" id="IPR011006">
    <property type="entry name" value="CheY-like_superfamily"/>
</dbReference>
<dbReference type="PROSITE" id="PS51755">
    <property type="entry name" value="OMPR_PHOB"/>
    <property type="match status" value="1"/>
</dbReference>
<keyword evidence="2" id="KW-0902">Two-component regulatory system</keyword>
<dbReference type="GO" id="GO:0006355">
    <property type="term" value="P:regulation of DNA-templated transcription"/>
    <property type="evidence" value="ECO:0007669"/>
    <property type="project" value="InterPro"/>
</dbReference>